<name>A0A2A2KZ75_9BILA</name>
<accession>A0A2A2KZ75</accession>
<keyword evidence="2" id="KW-1185">Reference proteome</keyword>
<dbReference type="EMBL" id="LIAE01007453">
    <property type="protein sequence ID" value="PAV79192.1"/>
    <property type="molecule type" value="Genomic_DNA"/>
</dbReference>
<gene>
    <name evidence="1" type="ORF">WR25_18152</name>
</gene>
<reference evidence="1 2" key="1">
    <citation type="journal article" date="2017" name="Curr. Biol.">
        <title>Genome architecture and evolution of a unichromosomal asexual nematode.</title>
        <authorList>
            <person name="Fradin H."/>
            <person name="Zegar C."/>
            <person name="Gutwein M."/>
            <person name="Lucas J."/>
            <person name="Kovtun M."/>
            <person name="Corcoran D."/>
            <person name="Baugh L.R."/>
            <person name="Kiontke K."/>
            <person name="Gunsalus K."/>
            <person name="Fitch D.H."/>
            <person name="Piano F."/>
        </authorList>
    </citation>
    <scope>NUCLEOTIDE SEQUENCE [LARGE SCALE GENOMIC DNA]</scope>
    <source>
        <strain evidence="1">PF1309</strain>
    </source>
</reference>
<sequence length="73" mass="8332">MSENHYPPTVSTERLHASFNTEIQPPRSGFVISRLTRKEEIELSKLAKEKVLVTDPNILTLLETFPSQRPQIA</sequence>
<organism evidence="1 2">
    <name type="scientific">Diploscapter pachys</name>
    <dbReference type="NCBI Taxonomy" id="2018661"/>
    <lineage>
        <taxon>Eukaryota</taxon>
        <taxon>Metazoa</taxon>
        <taxon>Ecdysozoa</taxon>
        <taxon>Nematoda</taxon>
        <taxon>Chromadorea</taxon>
        <taxon>Rhabditida</taxon>
        <taxon>Rhabditina</taxon>
        <taxon>Rhabditomorpha</taxon>
        <taxon>Rhabditoidea</taxon>
        <taxon>Rhabditidae</taxon>
        <taxon>Diploscapter</taxon>
    </lineage>
</organism>
<protein>
    <submittedName>
        <fullName evidence="1">Uncharacterized protein</fullName>
    </submittedName>
</protein>
<proteinExistence type="predicted"/>
<dbReference type="Proteomes" id="UP000218231">
    <property type="component" value="Unassembled WGS sequence"/>
</dbReference>
<evidence type="ECO:0000313" key="2">
    <source>
        <dbReference type="Proteomes" id="UP000218231"/>
    </source>
</evidence>
<evidence type="ECO:0000313" key="1">
    <source>
        <dbReference type="EMBL" id="PAV79192.1"/>
    </source>
</evidence>
<dbReference type="AlphaFoldDB" id="A0A2A2KZ75"/>
<comment type="caution">
    <text evidence="1">The sequence shown here is derived from an EMBL/GenBank/DDBJ whole genome shotgun (WGS) entry which is preliminary data.</text>
</comment>